<accession>A0A382KLB3</accession>
<keyword evidence="1" id="KW-0812">Transmembrane</keyword>
<keyword evidence="1" id="KW-1133">Transmembrane helix</keyword>
<evidence type="ECO:0000256" key="1">
    <source>
        <dbReference type="SAM" id="Phobius"/>
    </source>
</evidence>
<feature type="transmembrane region" description="Helical" evidence="1">
    <location>
        <begin position="276"/>
        <end position="295"/>
    </location>
</feature>
<evidence type="ECO:0000313" key="2">
    <source>
        <dbReference type="EMBL" id="SVC23471.1"/>
    </source>
</evidence>
<keyword evidence="1" id="KW-0472">Membrane</keyword>
<dbReference type="EMBL" id="UINC01080489">
    <property type="protein sequence ID" value="SVC23471.1"/>
    <property type="molecule type" value="Genomic_DNA"/>
</dbReference>
<reference evidence="2" key="1">
    <citation type="submission" date="2018-05" db="EMBL/GenBank/DDBJ databases">
        <authorList>
            <person name="Lanie J.A."/>
            <person name="Ng W.-L."/>
            <person name="Kazmierczak K.M."/>
            <person name="Andrzejewski T.M."/>
            <person name="Davidsen T.M."/>
            <person name="Wayne K.J."/>
            <person name="Tettelin H."/>
            <person name="Glass J.I."/>
            <person name="Rusch D."/>
            <person name="Podicherti R."/>
            <person name="Tsui H.-C.T."/>
            <person name="Winkler M.E."/>
        </authorList>
    </citation>
    <scope>NUCLEOTIDE SEQUENCE</scope>
</reference>
<feature type="transmembrane region" description="Helical" evidence="1">
    <location>
        <begin position="139"/>
        <end position="157"/>
    </location>
</feature>
<organism evidence="2">
    <name type="scientific">marine metagenome</name>
    <dbReference type="NCBI Taxonomy" id="408172"/>
    <lineage>
        <taxon>unclassified sequences</taxon>
        <taxon>metagenomes</taxon>
        <taxon>ecological metagenomes</taxon>
    </lineage>
</organism>
<sequence>YIHYYRAVIDTGSLGPHATWYHYYLSKGAGLFFLFAQSGDLFAPQIVSWCFVLGAGVLLVHVVRRALGDARWALLAGILFFLLYRGSFLKHHHVLTGCIAFLIWAASELISNRQEATRRIWVASAVVGFYIGFYQPYGALLIAASWAVLALLCAIRSPERLRDFLLLEMAVGAGVALSLVINYTATGMAEMVPIRFFWDWADRTKFTALFGQTNLAFFLENEGGGVLTDIDVDWLGTVYRLNYFKWAPAGLVIVGALMAVRRAARAWSADRLRRHPWAVGPIVFLLLSIVFSQLIRGASLPRLYSFVLLFSVAICVILLKNGTDLLLRRRWRSWGHAVCILSMGMLFTAQELYYLEPHAGDIRGYLSGRLSFGGVLIQTDGFHRNSTTFLDFFKLRHEIPPDAPLLTLVGEPSPGYAFP</sequence>
<proteinExistence type="predicted"/>
<gene>
    <name evidence="2" type="ORF">METZ01_LOCUS276325</name>
</gene>
<feature type="transmembrane region" description="Helical" evidence="1">
    <location>
        <begin position="301"/>
        <end position="319"/>
    </location>
</feature>
<feature type="transmembrane region" description="Helical" evidence="1">
    <location>
        <begin position="42"/>
        <end position="63"/>
    </location>
</feature>
<dbReference type="AlphaFoldDB" id="A0A382KLB3"/>
<feature type="transmembrane region" description="Helical" evidence="1">
    <location>
        <begin position="70"/>
        <end position="87"/>
    </location>
</feature>
<feature type="transmembrane region" description="Helical" evidence="1">
    <location>
        <begin position="164"/>
        <end position="185"/>
    </location>
</feature>
<feature type="non-terminal residue" evidence="2">
    <location>
        <position position="1"/>
    </location>
</feature>
<feature type="non-terminal residue" evidence="2">
    <location>
        <position position="419"/>
    </location>
</feature>
<protein>
    <recommendedName>
        <fullName evidence="3">Glycosyltransferase RgtA/B/C/D-like domain-containing protein</fullName>
    </recommendedName>
</protein>
<feature type="transmembrane region" description="Helical" evidence="1">
    <location>
        <begin position="243"/>
        <end position="264"/>
    </location>
</feature>
<name>A0A382KLB3_9ZZZZ</name>
<evidence type="ECO:0008006" key="3">
    <source>
        <dbReference type="Google" id="ProtNLM"/>
    </source>
</evidence>